<feature type="domain" description="Alanine racemase N-terminal" evidence="5">
    <location>
        <begin position="49"/>
        <end position="237"/>
    </location>
</feature>
<dbReference type="Proteomes" id="UP000571183">
    <property type="component" value="Unassembled WGS sequence"/>
</dbReference>
<evidence type="ECO:0000313" key="7">
    <source>
        <dbReference type="Proteomes" id="UP000571183"/>
    </source>
</evidence>
<dbReference type="Gene3D" id="3.20.20.10">
    <property type="entry name" value="Alanine racemase"/>
    <property type="match status" value="1"/>
</dbReference>
<proteinExistence type="inferred from homology"/>
<protein>
    <recommendedName>
        <fullName evidence="2">Pyridoxal phosphate homeostasis protein</fullName>
        <shortName evidence="2">PLP homeostasis protein</shortName>
    </recommendedName>
</protein>
<dbReference type="SUPFAM" id="SSF51419">
    <property type="entry name" value="PLP-binding barrel"/>
    <property type="match status" value="1"/>
</dbReference>
<evidence type="ECO:0000256" key="2">
    <source>
        <dbReference type="HAMAP-Rule" id="MF_02087"/>
    </source>
</evidence>
<dbReference type="InterPro" id="IPR011078">
    <property type="entry name" value="PyrdxlP_homeostasis"/>
</dbReference>
<dbReference type="GO" id="GO:0030170">
    <property type="term" value="F:pyridoxal phosphate binding"/>
    <property type="evidence" value="ECO:0007669"/>
    <property type="project" value="UniProtKB-UniRule"/>
</dbReference>
<dbReference type="Pfam" id="PF01168">
    <property type="entry name" value="Ala_racemase_N"/>
    <property type="match status" value="1"/>
</dbReference>
<dbReference type="HAMAP" id="MF_02087">
    <property type="entry name" value="PLP_homeostasis"/>
    <property type="match status" value="1"/>
</dbReference>
<comment type="function">
    <text evidence="2">Pyridoxal 5'-phosphate (PLP)-binding protein, which is involved in PLP homeostasis.</text>
</comment>
<dbReference type="PIRSF" id="PIRSF004848">
    <property type="entry name" value="YBL036c_PLPDEIII"/>
    <property type="match status" value="1"/>
</dbReference>
<evidence type="ECO:0000256" key="4">
    <source>
        <dbReference type="RuleBase" id="RU004514"/>
    </source>
</evidence>
<dbReference type="PANTHER" id="PTHR10146:SF14">
    <property type="entry name" value="PYRIDOXAL PHOSPHATE HOMEOSTASIS PROTEIN"/>
    <property type="match status" value="1"/>
</dbReference>
<organism evidence="6 7">
    <name type="scientific">Canibacter oris</name>
    <dbReference type="NCBI Taxonomy" id="1365628"/>
    <lineage>
        <taxon>Bacteria</taxon>
        <taxon>Bacillati</taxon>
        <taxon>Actinomycetota</taxon>
        <taxon>Actinomycetes</taxon>
        <taxon>Micrococcales</taxon>
        <taxon>Microbacteriaceae</taxon>
        <taxon>Canibacter</taxon>
    </lineage>
</organism>
<dbReference type="AlphaFoldDB" id="A0A840DGJ9"/>
<dbReference type="PANTHER" id="PTHR10146">
    <property type="entry name" value="PROLINE SYNTHETASE CO-TRANSCRIBED BACTERIAL HOMOLOG PROTEIN"/>
    <property type="match status" value="1"/>
</dbReference>
<dbReference type="InterPro" id="IPR029066">
    <property type="entry name" value="PLP-binding_barrel"/>
</dbReference>
<gene>
    <name evidence="6" type="ORF">F5897_001503</name>
</gene>
<dbReference type="EMBL" id="JACIFD010000017">
    <property type="protein sequence ID" value="MBB4072174.1"/>
    <property type="molecule type" value="Genomic_DNA"/>
</dbReference>
<evidence type="ECO:0000256" key="1">
    <source>
        <dbReference type="ARBA" id="ARBA00022898"/>
    </source>
</evidence>
<keyword evidence="1 2" id="KW-0663">Pyridoxal phosphate</keyword>
<comment type="similarity">
    <text evidence="2 4">Belongs to the pyridoxal phosphate-binding protein YggS/PROSC family.</text>
</comment>
<dbReference type="CDD" id="cd00635">
    <property type="entry name" value="PLPDE_III_YBL036c_like"/>
    <property type="match status" value="1"/>
</dbReference>
<reference evidence="6" key="1">
    <citation type="submission" date="2020-08" db="EMBL/GenBank/DDBJ databases">
        <title>Sequencing the genomes of 1000 actinobacteria strains.</title>
        <authorList>
            <person name="Klenk H.-P."/>
        </authorList>
    </citation>
    <scope>NUCLEOTIDE SEQUENCE [LARGE SCALE GENOMIC DNA]</scope>
    <source>
        <strain evidence="6">DSM 27064</strain>
    </source>
</reference>
<dbReference type="RefSeq" id="WP_124824671.1">
    <property type="nucleotide sequence ID" value="NZ_JACIFD010000017.1"/>
</dbReference>
<accession>A0A840DGJ9</accession>
<comment type="cofactor">
    <cofactor evidence="3">
        <name>pyridoxal 5'-phosphate</name>
        <dbReference type="ChEBI" id="CHEBI:597326"/>
    </cofactor>
</comment>
<evidence type="ECO:0000259" key="5">
    <source>
        <dbReference type="Pfam" id="PF01168"/>
    </source>
</evidence>
<dbReference type="InterPro" id="IPR001608">
    <property type="entry name" value="Ala_racemase_N"/>
</dbReference>
<keyword evidence="7" id="KW-1185">Reference proteome</keyword>
<sequence length="241" mass="26338">MSEQLPTTVAEFTANLAHVNEKIAAACVAAGRDRDEVRLLPVSKTVPEERLRHAIAAGITRFGENKAQEVKRKAENLQDTGVEWAVIGHLQTNKAKEVAQYAAEFQALDSVRLAAALHNRLELLDRTLEVYVQVNTSAEESKFGLAPVAVPEFLDELAAFPRLKAQGFMTLAAFSADQAEVRGCFQLLREIRDQAQLTHGELIGRAELSMGMSGDYELAIAEGSNCVRVGQAIFGARNYTV</sequence>
<evidence type="ECO:0000256" key="3">
    <source>
        <dbReference type="PIRSR" id="PIRSR004848-1"/>
    </source>
</evidence>
<dbReference type="NCBIfam" id="TIGR00044">
    <property type="entry name" value="YggS family pyridoxal phosphate-dependent enzyme"/>
    <property type="match status" value="1"/>
</dbReference>
<feature type="modified residue" description="N6-(pyridoxal phosphate)lysine" evidence="2 3">
    <location>
        <position position="44"/>
    </location>
</feature>
<dbReference type="FunFam" id="3.20.20.10:FF:000018">
    <property type="entry name" value="Pyridoxal phosphate homeostasis protein"/>
    <property type="match status" value="1"/>
</dbReference>
<name>A0A840DGJ9_9MICO</name>
<evidence type="ECO:0000313" key="6">
    <source>
        <dbReference type="EMBL" id="MBB4072174.1"/>
    </source>
</evidence>
<comment type="caution">
    <text evidence="6">The sequence shown here is derived from an EMBL/GenBank/DDBJ whole genome shotgun (WGS) entry which is preliminary data.</text>
</comment>